<dbReference type="EMBL" id="AGBW02011101">
    <property type="protein sequence ID" value="OWR47214.1"/>
    <property type="molecule type" value="Genomic_DNA"/>
</dbReference>
<dbReference type="OrthoDB" id="6344725at2759"/>
<dbReference type="KEGG" id="dpl:KGM_210485"/>
<dbReference type="eggNOG" id="ENOG502TBUM">
    <property type="taxonomic scope" value="Eukaryota"/>
</dbReference>
<evidence type="ECO:0000313" key="2">
    <source>
        <dbReference type="Proteomes" id="UP000007151"/>
    </source>
</evidence>
<dbReference type="Proteomes" id="UP000007151">
    <property type="component" value="Unassembled WGS sequence"/>
</dbReference>
<keyword evidence="2" id="KW-1185">Reference proteome</keyword>
<dbReference type="AlphaFoldDB" id="A0A212F0I9"/>
<accession>A0A212F0I9</accession>
<proteinExistence type="predicted"/>
<dbReference type="PANTHER" id="PTHR11257:SF13">
    <property type="entry name" value="GEO07322P1"/>
    <property type="match status" value="1"/>
</dbReference>
<dbReference type="SUPFAM" id="SSF100910">
    <property type="entry name" value="Chemosensory protein Csp2"/>
    <property type="match status" value="1"/>
</dbReference>
<dbReference type="Pfam" id="PF03392">
    <property type="entry name" value="OS-D"/>
    <property type="match status" value="1"/>
</dbReference>
<reference evidence="1 2" key="1">
    <citation type="journal article" date="2011" name="Cell">
        <title>The monarch butterfly genome yields insights into long-distance migration.</title>
        <authorList>
            <person name="Zhan S."/>
            <person name="Merlin C."/>
            <person name="Boore J.L."/>
            <person name="Reppert S.M."/>
        </authorList>
    </citation>
    <scope>NUCLEOTIDE SEQUENCE [LARGE SCALE GENOMIC DNA]</scope>
    <source>
        <strain evidence="1">F-2</strain>
    </source>
</reference>
<dbReference type="InterPro" id="IPR036682">
    <property type="entry name" value="OS_D_A10/PebIII_sf"/>
</dbReference>
<dbReference type="PANTHER" id="PTHR11257">
    <property type="entry name" value="CHEMOSENSORY PROTEIN-RELATED"/>
    <property type="match status" value="1"/>
</dbReference>
<dbReference type="InterPro" id="IPR005055">
    <property type="entry name" value="A10/PebIII"/>
</dbReference>
<protein>
    <submittedName>
        <fullName evidence="1">Chemosensory protein</fullName>
    </submittedName>
</protein>
<sequence>MKVVIILATLITLVLTQDTYSSDLENFDIDELLENDRLLESYGKCLEYKGPCTSQGREFRKLMPEAIRTNCLKCTLKQREMVRKAAKALNVKLPKIWNELVKQEDPKGEFKQKFEDFLQRSD</sequence>
<dbReference type="Gene3D" id="1.10.2080.10">
    <property type="entry name" value="Insect odorant-binding protein A10/Ejaculatory bulb-specific protein 3"/>
    <property type="match status" value="1"/>
</dbReference>
<organism evidence="1 2">
    <name type="scientific">Danaus plexippus plexippus</name>
    <dbReference type="NCBI Taxonomy" id="278856"/>
    <lineage>
        <taxon>Eukaryota</taxon>
        <taxon>Metazoa</taxon>
        <taxon>Ecdysozoa</taxon>
        <taxon>Arthropoda</taxon>
        <taxon>Hexapoda</taxon>
        <taxon>Insecta</taxon>
        <taxon>Pterygota</taxon>
        <taxon>Neoptera</taxon>
        <taxon>Endopterygota</taxon>
        <taxon>Lepidoptera</taxon>
        <taxon>Glossata</taxon>
        <taxon>Ditrysia</taxon>
        <taxon>Papilionoidea</taxon>
        <taxon>Nymphalidae</taxon>
        <taxon>Danainae</taxon>
        <taxon>Danaini</taxon>
        <taxon>Danaina</taxon>
        <taxon>Danaus</taxon>
        <taxon>Danaus</taxon>
    </lineage>
</organism>
<evidence type="ECO:0000313" key="1">
    <source>
        <dbReference type="EMBL" id="OWR47214.1"/>
    </source>
</evidence>
<gene>
    <name evidence="1" type="ORF">KGM_210485</name>
</gene>
<name>A0A212F0I9_DANPL</name>
<comment type="caution">
    <text evidence="1">The sequence shown here is derived from an EMBL/GenBank/DDBJ whole genome shotgun (WGS) entry which is preliminary data.</text>
</comment>